<evidence type="ECO:0000313" key="2">
    <source>
        <dbReference type="Proteomes" id="UP001519271"/>
    </source>
</evidence>
<evidence type="ECO:0000313" key="1">
    <source>
        <dbReference type="EMBL" id="MBP1918312.1"/>
    </source>
</evidence>
<dbReference type="EMBL" id="JAGGKC010000004">
    <property type="protein sequence ID" value="MBP1918312.1"/>
    <property type="molecule type" value="Genomic_DNA"/>
</dbReference>
<sequence length="108" mass="12733">MLRLDEILTGDYTLRGTKDREGDLDYFLDNFGKPLIVKYMIEMEFFEVATILVRIGKGPLISVHFLRDRDLLSAMSFIEVDTRKADLHYRVEEDKSYLLIRDKVWGEL</sequence>
<organism evidence="1 2">
    <name type="scientific">Youngiibacter multivorans</name>
    <dbReference type="NCBI Taxonomy" id="937251"/>
    <lineage>
        <taxon>Bacteria</taxon>
        <taxon>Bacillati</taxon>
        <taxon>Bacillota</taxon>
        <taxon>Clostridia</taxon>
        <taxon>Eubacteriales</taxon>
        <taxon>Clostridiaceae</taxon>
        <taxon>Youngiibacter</taxon>
    </lineage>
</organism>
<accession>A0ABS4G187</accession>
<comment type="caution">
    <text evidence="1">The sequence shown here is derived from an EMBL/GenBank/DDBJ whole genome shotgun (WGS) entry which is preliminary data.</text>
</comment>
<proteinExistence type="predicted"/>
<reference evidence="1 2" key="1">
    <citation type="submission" date="2021-03" db="EMBL/GenBank/DDBJ databases">
        <title>Genomic Encyclopedia of Type Strains, Phase IV (KMG-IV): sequencing the most valuable type-strain genomes for metagenomic binning, comparative biology and taxonomic classification.</title>
        <authorList>
            <person name="Goeker M."/>
        </authorList>
    </citation>
    <scope>NUCLEOTIDE SEQUENCE [LARGE SCALE GENOMIC DNA]</scope>
    <source>
        <strain evidence="1 2">DSM 6139</strain>
    </source>
</reference>
<name>A0ABS4G187_9CLOT</name>
<dbReference type="RefSeq" id="WP_209458550.1">
    <property type="nucleotide sequence ID" value="NZ_JAGGKC010000004.1"/>
</dbReference>
<keyword evidence="2" id="KW-1185">Reference proteome</keyword>
<dbReference type="Proteomes" id="UP001519271">
    <property type="component" value="Unassembled WGS sequence"/>
</dbReference>
<protein>
    <submittedName>
        <fullName evidence="1">Uncharacterized protein</fullName>
    </submittedName>
</protein>
<gene>
    <name evidence="1" type="ORF">J2Z34_000784</name>
</gene>